<dbReference type="EMBL" id="NJIH01000016">
    <property type="protein sequence ID" value="OWT54226.1"/>
    <property type="molecule type" value="Genomic_DNA"/>
</dbReference>
<evidence type="ECO:0000256" key="2">
    <source>
        <dbReference type="ARBA" id="ARBA00023015"/>
    </source>
</evidence>
<comment type="caution">
    <text evidence="6">The sequence shown here is derived from an EMBL/GenBank/DDBJ whole genome shotgun (WGS) entry which is preliminary data.</text>
</comment>
<dbReference type="Proteomes" id="UP000214603">
    <property type="component" value="Unassembled WGS sequence"/>
</dbReference>
<dbReference type="PANTHER" id="PTHR30427:SF1">
    <property type="entry name" value="TRANSCRIPTIONAL ACTIVATOR PROTEIN LYSR"/>
    <property type="match status" value="1"/>
</dbReference>
<dbReference type="Pfam" id="PF03466">
    <property type="entry name" value="LysR_substrate"/>
    <property type="match status" value="1"/>
</dbReference>
<dbReference type="Gene3D" id="1.10.10.10">
    <property type="entry name" value="Winged helix-like DNA-binding domain superfamily/Winged helix DNA-binding domain"/>
    <property type="match status" value="1"/>
</dbReference>
<dbReference type="InterPro" id="IPR005119">
    <property type="entry name" value="LysR_subst-bd"/>
</dbReference>
<evidence type="ECO:0000256" key="1">
    <source>
        <dbReference type="ARBA" id="ARBA00009437"/>
    </source>
</evidence>
<dbReference type="GO" id="GO:0010628">
    <property type="term" value="P:positive regulation of gene expression"/>
    <property type="evidence" value="ECO:0007669"/>
    <property type="project" value="TreeGrafter"/>
</dbReference>
<evidence type="ECO:0000259" key="5">
    <source>
        <dbReference type="PROSITE" id="PS50931"/>
    </source>
</evidence>
<dbReference type="SUPFAM" id="SSF53850">
    <property type="entry name" value="Periplasmic binding protein-like II"/>
    <property type="match status" value="1"/>
</dbReference>
<dbReference type="Pfam" id="PF00126">
    <property type="entry name" value="HTH_1"/>
    <property type="match status" value="1"/>
</dbReference>
<dbReference type="InterPro" id="IPR036388">
    <property type="entry name" value="WH-like_DNA-bd_sf"/>
</dbReference>
<reference evidence="7" key="1">
    <citation type="submission" date="2017-06" db="EMBL/GenBank/DDBJ databases">
        <title>Herbaspirillum phytohormonus sp. nov., isolated from the root nodule of Robinia pseudoacacia in lead-zinc mine.</title>
        <authorList>
            <person name="Fan M."/>
            <person name="Lin Y."/>
        </authorList>
    </citation>
    <scope>NUCLEOTIDE SEQUENCE [LARGE SCALE GENOMIC DNA]</scope>
    <source>
        <strain evidence="7">SC-089</strain>
    </source>
</reference>
<evidence type="ECO:0000313" key="6">
    <source>
        <dbReference type="EMBL" id="OWT54226.1"/>
    </source>
</evidence>
<dbReference type="SUPFAM" id="SSF46785">
    <property type="entry name" value="Winged helix' DNA-binding domain"/>
    <property type="match status" value="1"/>
</dbReference>
<name>A0A225LZ26_9BURK</name>
<dbReference type="AlphaFoldDB" id="A0A225LZ26"/>
<dbReference type="PROSITE" id="PS50931">
    <property type="entry name" value="HTH_LYSR"/>
    <property type="match status" value="1"/>
</dbReference>
<dbReference type="RefSeq" id="WP_088605764.1">
    <property type="nucleotide sequence ID" value="NZ_NJIH01000016.1"/>
</dbReference>
<sequence>MNLRQIEVFRNVMQTGSIKDAASLMHVSSPAVSKLLGAAERAAGLALFERVKGRLVPTPSALRLYEEVDQLWQRVERFKDLTQELAAPTSGSLHVAISPSLGATVVPKAATALTKMVPDASIKIDLLIPHLLVRSLVDGVSDIGLSLSPQSHPNLAILKRYPCELVCVMPAGHPLAARRRVRPVDLLEHNVISFPQAITYGISNQDLYGKYADLIHTNVEVRSGQTACWFCLAGAGVAIVDTTAVAAGAFSDLVVRPYTSRAKLAVYLTQHRNRPLSKLAEMFCTAFDATWNQLGGIV</sequence>
<dbReference type="InterPro" id="IPR036390">
    <property type="entry name" value="WH_DNA-bd_sf"/>
</dbReference>
<keyword evidence="2" id="KW-0805">Transcription regulation</keyword>
<proteinExistence type="inferred from homology"/>
<keyword evidence="3" id="KW-0238">DNA-binding</keyword>
<dbReference type="GO" id="GO:0043565">
    <property type="term" value="F:sequence-specific DNA binding"/>
    <property type="evidence" value="ECO:0007669"/>
    <property type="project" value="TreeGrafter"/>
</dbReference>
<dbReference type="Gene3D" id="3.40.190.290">
    <property type="match status" value="1"/>
</dbReference>
<organism evidence="6 7">
    <name type="scientific">Candidimonas nitroreducens</name>
    <dbReference type="NCBI Taxonomy" id="683354"/>
    <lineage>
        <taxon>Bacteria</taxon>
        <taxon>Pseudomonadati</taxon>
        <taxon>Pseudomonadota</taxon>
        <taxon>Betaproteobacteria</taxon>
        <taxon>Burkholderiales</taxon>
        <taxon>Alcaligenaceae</taxon>
        <taxon>Candidimonas</taxon>
    </lineage>
</organism>
<feature type="domain" description="HTH lysR-type" evidence="5">
    <location>
        <begin position="1"/>
        <end position="58"/>
    </location>
</feature>
<comment type="similarity">
    <text evidence="1">Belongs to the LysR transcriptional regulatory family.</text>
</comment>
<evidence type="ECO:0000313" key="7">
    <source>
        <dbReference type="Proteomes" id="UP000214603"/>
    </source>
</evidence>
<dbReference type="PANTHER" id="PTHR30427">
    <property type="entry name" value="TRANSCRIPTIONAL ACTIVATOR PROTEIN LYSR"/>
    <property type="match status" value="1"/>
</dbReference>
<accession>A0A225LZ26</accession>
<dbReference type="OrthoDB" id="110033at2"/>
<dbReference type="InterPro" id="IPR000847">
    <property type="entry name" value="LysR_HTH_N"/>
</dbReference>
<evidence type="ECO:0000256" key="4">
    <source>
        <dbReference type="ARBA" id="ARBA00023163"/>
    </source>
</evidence>
<dbReference type="GO" id="GO:0003700">
    <property type="term" value="F:DNA-binding transcription factor activity"/>
    <property type="evidence" value="ECO:0007669"/>
    <property type="project" value="InterPro"/>
</dbReference>
<gene>
    <name evidence="6" type="ORF">CEY11_22955</name>
</gene>
<keyword evidence="4" id="KW-0804">Transcription</keyword>
<protein>
    <submittedName>
        <fullName evidence="6">LysR family transcriptional regulator</fullName>
    </submittedName>
</protein>
<evidence type="ECO:0000256" key="3">
    <source>
        <dbReference type="ARBA" id="ARBA00023125"/>
    </source>
</evidence>
<keyword evidence="7" id="KW-1185">Reference proteome</keyword>